<dbReference type="InterPro" id="IPR036236">
    <property type="entry name" value="Znf_C2H2_sf"/>
</dbReference>
<dbReference type="Gene3D" id="3.30.160.60">
    <property type="entry name" value="Classic Zinc Finger"/>
    <property type="match status" value="1"/>
</dbReference>
<evidence type="ECO:0000259" key="2">
    <source>
        <dbReference type="PROSITE" id="PS50157"/>
    </source>
</evidence>
<proteinExistence type="predicted"/>
<evidence type="ECO:0000256" key="1">
    <source>
        <dbReference type="PROSITE-ProRule" id="PRU00042"/>
    </source>
</evidence>
<dbReference type="SUPFAM" id="SSF57667">
    <property type="entry name" value="beta-beta-alpha zinc fingers"/>
    <property type="match status" value="1"/>
</dbReference>
<evidence type="ECO:0000313" key="3">
    <source>
        <dbReference type="EMBL" id="MPC33131.1"/>
    </source>
</evidence>
<keyword evidence="1" id="KW-0479">Metal-binding</keyword>
<evidence type="ECO:0000313" key="4">
    <source>
        <dbReference type="Proteomes" id="UP000324222"/>
    </source>
</evidence>
<dbReference type="GO" id="GO:0008270">
    <property type="term" value="F:zinc ion binding"/>
    <property type="evidence" value="ECO:0007669"/>
    <property type="project" value="UniProtKB-KW"/>
</dbReference>
<dbReference type="PROSITE" id="PS50157">
    <property type="entry name" value="ZINC_FINGER_C2H2_2"/>
    <property type="match status" value="1"/>
</dbReference>
<dbReference type="InterPro" id="IPR013087">
    <property type="entry name" value="Znf_C2H2_type"/>
</dbReference>
<reference evidence="3 4" key="1">
    <citation type="submission" date="2019-05" db="EMBL/GenBank/DDBJ databases">
        <title>Another draft genome of Portunus trituberculatus and its Hox gene families provides insights of decapod evolution.</title>
        <authorList>
            <person name="Jeong J.-H."/>
            <person name="Song I."/>
            <person name="Kim S."/>
            <person name="Choi T."/>
            <person name="Kim D."/>
            <person name="Ryu S."/>
            <person name="Kim W."/>
        </authorList>
    </citation>
    <scope>NUCLEOTIDE SEQUENCE [LARGE SCALE GENOMIC DNA]</scope>
    <source>
        <tissue evidence="3">Muscle</tissue>
    </source>
</reference>
<comment type="caution">
    <text evidence="3">The sequence shown here is derived from an EMBL/GenBank/DDBJ whole genome shotgun (WGS) entry which is preliminary data.</text>
</comment>
<keyword evidence="4" id="KW-1185">Reference proteome</keyword>
<dbReference type="AlphaFoldDB" id="A0A5B7EFQ5"/>
<dbReference type="OrthoDB" id="6359816at2759"/>
<dbReference type="EMBL" id="VSRR010002767">
    <property type="protein sequence ID" value="MPC33131.1"/>
    <property type="molecule type" value="Genomic_DNA"/>
</dbReference>
<dbReference type="Proteomes" id="UP000324222">
    <property type="component" value="Unassembled WGS sequence"/>
</dbReference>
<keyword evidence="1" id="KW-0862">Zinc</keyword>
<accession>A0A5B7EFQ5</accession>
<name>A0A5B7EFQ5_PORTR</name>
<feature type="domain" description="C2H2-type" evidence="2">
    <location>
        <begin position="38"/>
        <end position="65"/>
    </location>
</feature>
<protein>
    <submittedName>
        <fullName evidence="3">Zinc finger and BTB domain-containing protein 8B</fullName>
    </submittedName>
</protein>
<organism evidence="3 4">
    <name type="scientific">Portunus trituberculatus</name>
    <name type="common">Swimming crab</name>
    <name type="synonym">Neptunus trituberculatus</name>
    <dbReference type="NCBI Taxonomy" id="210409"/>
    <lineage>
        <taxon>Eukaryota</taxon>
        <taxon>Metazoa</taxon>
        <taxon>Ecdysozoa</taxon>
        <taxon>Arthropoda</taxon>
        <taxon>Crustacea</taxon>
        <taxon>Multicrustacea</taxon>
        <taxon>Malacostraca</taxon>
        <taxon>Eumalacostraca</taxon>
        <taxon>Eucarida</taxon>
        <taxon>Decapoda</taxon>
        <taxon>Pleocyemata</taxon>
        <taxon>Brachyura</taxon>
        <taxon>Eubrachyura</taxon>
        <taxon>Portunoidea</taxon>
        <taxon>Portunidae</taxon>
        <taxon>Portuninae</taxon>
        <taxon>Portunus</taxon>
    </lineage>
</organism>
<gene>
    <name evidence="3" type="primary">ZBTB8B</name>
    <name evidence="3" type="ORF">E2C01_026473</name>
</gene>
<keyword evidence="1" id="KW-0863">Zinc-finger</keyword>
<sequence length="79" mass="8601">MASKTENMCMLLGHTGPRGGSGAALGLMKSHLTPRKIHKCSYCPFTTHCITNYKRHISAHTGDKPYAAITALTDLIQMI</sequence>